<dbReference type="Pfam" id="PF09656">
    <property type="entry name" value="PGPGW"/>
    <property type="match status" value="1"/>
</dbReference>
<accession>A0ABZ2M2V6</accession>
<name>A0ABZ2M2V6_9BACT</name>
<dbReference type="Proteomes" id="UP001370348">
    <property type="component" value="Chromosome"/>
</dbReference>
<feature type="transmembrane region" description="Helical" evidence="2">
    <location>
        <begin position="7"/>
        <end position="31"/>
    </location>
</feature>
<dbReference type="InterPro" id="IPR019099">
    <property type="entry name" value="Uncharacterised_PGPGW_TM"/>
</dbReference>
<keyword evidence="2" id="KW-0472">Membrane</keyword>
<sequence>MDSTQKLAVLLGAASVIMVVVGMIGVKLFVVRVPADYFVAPPPRRSPLARVVRTVLGVILVLAGVVMLVLPGQGVLTIVVGLLVLELPIQHKVAGWLVARPAVARVIETWRRRAGRPPLQMPQTPDAPDVTQGEKSSSSSTEHRGTNDS</sequence>
<dbReference type="EMBL" id="CP089984">
    <property type="protein sequence ID" value="WXB17467.1"/>
    <property type="molecule type" value="Genomic_DNA"/>
</dbReference>
<feature type="transmembrane region" description="Helical" evidence="2">
    <location>
        <begin position="51"/>
        <end position="84"/>
    </location>
</feature>
<gene>
    <name evidence="3" type="ORF">LZC94_09330</name>
</gene>
<organism evidence="3 4">
    <name type="scientific">Pendulispora albinea</name>
    <dbReference type="NCBI Taxonomy" id="2741071"/>
    <lineage>
        <taxon>Bacteria</taxon>
        <taxon>Pseudomonadati</taxon>
        <taxon>Myxococcota</taxon>
        <taxon>Myxococcia</taxon>
        <taxon>Myxococcales</taxon>
        <taxon>Sorangiineae</taxon>
        <taxon>Pendulisporaceae</taxon>
        <taxon>Pendulispora</taxon>
    </lineage>
</organism>
<proteinExistence type="predicted"/>
<evidence type="ECO:0000313" key="4">
    <source>
        <dbReference type="Proteomes" id="UP001370348"/>
    </source>
</evidence>
<keyword evidence="2" id="KW-1133">Transmembrane helix</keyword>
<dbReference type="RefSeq" id="WP_394827100.1">
    <property type="nucleotide sequence ID" value="NZ_CP089984.1"/>
</dbReference>
<keyword evidence="4" id="KW-1185">Reference proteome</keyword>
<feature type="region of interest" description="Disordered" evidence="1">
    <location>
        <begin position="115"/>
        <end position="149"/>
    </location>
</feature>
<protein>
    <recommendedName>
        <fullName evidence="5">Transmembrane protein (PGPGW)</fullName>
    </recommendedName>
</protein>
<evidence type="ECO:0000256" key="2">
    <source>
        <dbReference type="SAM" id="Phobius"/>
    </source>
</evidence>
<reference evidence="3 4" key="1">
    <citation type="submission" date="2021-12" db="EMBL/GenBank/DDBJ databases">
        <title>Discovery of the Pendulisporaceae a myxobacterial family with distinct sporulation behavior and unique specialized metabolism.</title>
        <authorList>
            <person name="Garcia R."/>
            <person name="Popoff A."/>
            <person name="Bader C.D."/>
            <person name="Loehr J."/>
            <person name="Walesch S."/>
            <person name="Walt C."/>
            <person name="Boldt J."/>
            <person name="Bunk B."/>
            <person name="Haeckl F.J.F.P.J."/>
            <person name="Gunesch A.P."/>
            <person name="Birkelbach J."/>
            <person name="Nuebel U."/>
            <person name="Pietschmann T."/>
            <person name="Bach T."/>
            <person name="Mueller R."/>
        </authorList>
    </citation>
    <scope>NUCLEOTIDE SEQUENCE [LARGE SCALE GENOMIC DNA]</scope>
    <source>
        <strain evidence="3 4">MSr11954</strain>
    </source>
</reference>
<evidence type="ECO:0000313" key="3">
    <source>
        <dbReference type="EMBL" id="WXB17467.1"/>
    </source>
</evidence>
<evidence type="ECO:0000256" key="1">
    <source>
        <dbReference type="SAM" id="MobiDB-lite"/>
    </source>
</evidence>
<evidence type="ECO:0008006" key="5">
    <source>
        <dbReference type="Google" id="ProtNLM"/>
    </source>
</evidence>
<keyword evidence="2" id="KW-0812">Transmembrane</keyword>